<keyword evidence="4" id="KW-0456">Lyase</keyword>
<dbReference type="GO" id="GO:0046872">
    <property type="term" value="F:metal ion binding"/>
    <property type="evidence" value="ECO:0007669"/>
    <property type="project" value="UniProtKB-KW"/>
</dbReference>
<dbReference type="InterPro" id="IPR006913">
    <property type="entry name" value="CENP-V/GFA"/>
</dbReference>
<proteinExistence type="inferred from homology"/>
<sequence length="125" mass="14165">MIRGQCLCGAVKYSYHAPIVETIICHCLDCQKAQGSLFAFNSPIDQQQFVIEQGQSALKEFFYTENKARVFCQHCGSPLYSYRKDLPNVIRLRLGTVSEGNIPAPKQAFFVQHCPDFLSIQLCQE</sequence>
<evidence type="ECO:0000256" key="4">
    <source>
        <dbReference type="ARBA" id="ARBA00023239"/>
    </source>
</evidence>
<dbReference type="PANTHER" id="PTHR33337:SF40">
    <property type="entry name" value="CENP-V_GFA DOMAIN-CONTAINING PROTEIN-RELATED"/>
    <property type="match status" value="1"/>
</dbReference>
<dbReference type="EMBL" id="NEXX01000002">
    <property type="protein sequence ID" value="OUY07397.1"/>
    <property type="molecule type" value="Genomic_DNA"/>
</dbReference>
<dbReference type="Gene3D" id="3.90.1590.10">
    <property type="entry name" value="glutathione-dependent formaldehyde- activating enzyme (gfa)"/>
    <property type="match status" value="1"/>
</dbReference>
<gene>
    <name evidence="6" type="ORF">CAP51_06425</name>
</gene>
<dbReference type="AlphaFoldDB" id="A0A1Z9YYZ3"/>
<evidence type="ECO:0000259" key="5">
    <source>
        <dbReference type="PROSITE" id="PS51891"/>
    </source>
</evidence>
<evidence type="ECO:0000313" key="7">
    <source>
        <dbReference type="Proteomes" id="UP000196536"/>
    </source>
</evidence>
<dbReference type="PANTHER" id="PTHR33337">
    <property type="entry name" value="GFA DOMAIN-CONTAINING PROTEIN"/>
    <property type="match status" value="1"/>
</dbReference>
<keyword evidence="3" id="KW-0862">Zinc</keyword>
<evidence type="ECO:0000256" key="3">
    <source>
        <dbReference type="ARBA" id="ARBA00022833"/>
    </source>
</evidence>
<dbReference type="Pfam" id="PF04828">
    <property type="entry name" value="GFA"/>
    <property type="match status" value="1"/>
</dbReference>
<dbReference type="RefSeq" id="WP_087619948.1">
    <property type="nucleotide sequence ID" value="NZ_NEXX01000002.1"/>
</dbReference>
<comment type="similarity">
    <text evidence="1">Belongs to the Gfa family.</text>
</comment>
<comment type="caution">
    <text evidence="6">The sequence shown here is derived from an EMBL/GenBank/DDBJ whole genome shotgun (WGS) entry which is preliminary data.</text>
</comment>
<evidence type="ECO:0000256" key="1">
    <source>
        <dbReference type="ARBA" id="ARBA00005495"/>
    </source>
</evidence>
<dbReference type="PROSITE" id="PS51891">
    <property type="entry name" value="CENP_V_GFA"/>
    <property type="match status" value="1"/>
</dbReference>
<protein>
    <submittedName>
        <fullName evidence="6">Aldehyde-activating protein</fullName>
    </submittedName>
</protein>
<organism evidence="6 7">
    <name type="scientific">Acinetobacter populi</name>
    <dbReference type="NCBI Taxonomy" id="1582270"/>
    <lineage>
        <taxon>Bacteria</taxon>
        <taxon>Pseudomonadati</taxon>
        <taxon>Pseudomonadota</taxon>
        <taxon>Gammaproteobacteria</taxon>
        <taxon>Moraxellales</taxon>
        <taxon>Moraxellaceae</taxon>
        <taxon>Acinetobacter</taxon>
    </lineage>
</organism>
<reference evidence="6 7" key="1">
    <citation type="submission" date="2017-05" db="EMBL/GenBank/DDBJ databases">
        <title>Acinetobacter populi ANC 5415 (= PBJ7), whole genome shotgun sequencing project.</title>
        <authorList>
            <person name="Nemec A."/>
            <person name="Radolfova-Krizova L."/>
        </authorList>
    </citation>
    <scope>NUCLEOTIDE SEQUENCE [LARGE SCALE GENOMIC DNA]</scope>
    <source>
        <strain evidence="6 7">PBJ7</strain>
    </source>
</reference>
<feature type="domain" description="CENP-V/GFA" evidence="5">
    <location>
        <begin position="2"/>
        <end position="107"/>
    </location>
</feature>
<dbReference type="OrthoDB" id="7765631at2"/>
<evidence type="ECO:0000313" key="6">
    <source>
        <dbReference type="EMBL" id="OUY07397.1"/>
    </source>
</evidence>
<accession>A0A1Z9YYZ3</accession>
<keyword evidence="7" id="KW-1185">Reference proteome</keyword>
<name>A0A1Z9YYZ3_9GAMM</name>
<evidence type="ECO:0000256" key="2">
    <source>
        <dbReference type="ARBA" id="ARBA00022723"/>
    </source>
</evidence>
<dbReference type="InterPro" id="IPR011057">
    <property type="entry name" value="Mss4-like_sf"/>
</dbReference>
<keyword evidence="2" id="KW-0479">Metal-binding</keyword>
<dbReference type="Proteomes" id="UP000196536">
    <property type="component" value="Unassembled WGS sequence"/>
</dbReference>
<dbReference type="SUPFAM" id="SSF51316">
    <property type="entry name" value="Mss4-like"/>
    <property type="match status" value="1"/>
</dbReference>
<dbReference type="GO" id="GO:0016846">
    <property type="term" value="F:carbon-sulfur lyase activity"/>
    <property type="evidence" value="ECO:0007669"/>
    <property type="project" value="InterPro"/>
</dbReference>